<reference evidence="2" key="1">
    <citation type="journal article" date="2014" name="Front. Microbiol.">
        <title>High frequency of phylogenetically diverse reductive dehalogenase-homologous genes in deep subseafloor sedimentary metagenomes.</title>
        <authorList>
            <person name="Kawai M."/>
            <person name="Futagami T."/>
            <person name="Toyoda A."/>
            <person name="Takaki Y."/>
            <person name="Nishi S."/>
            <person name="Hori S."/>
            <person name="Arai W."/>
            <person name="Tsubouchi T."/>
            <person name="Morono Y."/>
            <person name="Uchiyama I."/>
            <person name="Ito T."/>
            <person name="Fujiyama A."/>
            <person name="Inagaki F."/>
            <person name="Takami H."/>
        </authorList>
    </citation>
    <scope>NUCLEOTIDE SEQUENCE</scope>
    <source>
        <strain evidence="2">Expedition CK06-06</strain>
    </source>
</reference>
<accession>X1ESL7</accession>
<dbReference type="AlphaFoldDB" id="X1ESL7"/>
<sequence>MDYAKKDIVSMLNCVKKRYGALKRPIRGYFWVLEISENDHVHYHLVVAIDRMNVTKIPDELKFEELWGQRTGVEFIKKSVRGYLSRYLSKSDARIIGMRGYGVSQKLK</sequence>
<dbReference type="InterPro" id="IPR056906">
    <property type="entry name" value="ORF2/G2P_dom"/>
</dbReference>
<evidence type="ECO:0000259" key="1">
    <source>
        <dbReference type="Pfam" id="PF23343"/>
    </source>
</evidence>
<gene>
    <name evidence="2" type="ORF">S03H2_02039</name>
</gene>
<dbReference type="EMBL" id="BARU01000647">
    <property type="protein sequence ID" value="GAH23310.1"/>
    <property type="molecule type" value="Genomic_DNA"/>
</dbReference>
<name>X1ESL7_9ZZZZ</name>
<comment type="caution">
    <text evidence="2">The sequence shown here is derived from an EMBL/GenBank/DDBJ whole genome shotgun (WGS) entry which is preliminary data.</text>
</comment>
<organism evidence="2">
    <name type="scientific">marine sediment metagenome</name>
    <dbReference type="NCBI Taxonomy" id="412755"/>
    <lineage>
        <taxon>unclassified sequences</taxon>
        <taxon>metagenomes</taxon>
        <taxon>ecological metagenomes</taxon>
    </lineage>
</organism>
<evidence type="ECO:0000313" key="2">
    <source>
        <dbReference type="EMBL" id="GAH23310.1"/>
    </source>
</evidence>
<protein>
    <recommendedName>
        <fullName evidence="1">Replication-associated protein ORF2/G2P domain-containing protein</fullName>
    </recommendedName>
</protein>
<feature type="domain" description="Replication-associated protein ORF2/G2P" evidence="1">
    <location>
        <begin position="3"/>
        <end position="91"/>
    </location>
</feature>
<proteinExistence type="predicted"/>
<dbReference type="Pfam" id="PF23343">
    <property type="entry name" value="REP_ORF2-G2P"/>
    <property type="match status" value="1"/>
</dbReference>